<keyword evidence="3" id="KW-1185">Reference proteome</keyword>
<comment type="caution">
    <text evidence="2">The sequence shown here is derived from an EMBL/GenBank/DDBJ whole genome shotgun (WGS) entry which is preliminary data.</text>
</comment>
<evidence type="ECO:0000313" key="2">
    <source>
        <dbReference type="EMBL" id="GFO10823.1"/>
    </source>
</evidence>
<reference evidence="2 3" key="1">
    <citation type="journal article" date="2021" name="Elife">
        <title>Chloroplast acquisition without the gene transfer in kleptoplastic sea slugs, Plakobranchus ocellatus.</title>
        <authorList>
            <person name="Maeda T."/>
            <person name="Takahashi S."/>
            <person name="Yoshida T."/>
            <person name="Shimamura S."/>
            <person name="Takaki Y."/>
            <person name="Nagai Y."/>
            <person name="Toyoda A."/>
            <person name="Suzuki Y."/>
            <person name="Arimoto A."/>
            <person name="Ishii H."/>
            <person name="Satoh N."/>
            <person name="Nishiyama T."/>
            <person name="Hasebe M."/>
            <person name="Maruyama T."/>
            <person name="Minagawa J."/>
            <person name="Obokata J."/>
            <person name="Shigenobu S."/>
        </authorList>
    </citation>
    <scope>NUCLEOTIDE SEQUENCE [LARGE SCALE GENOMIC DNA]</scope>
</reference>
<feature type="region of interest" description="Disordered" evidence="1">
    <location>
        <begin position="1"/>
        <end position="30"/>
    </location>
</feature>
<accession>A0AAV4ATU8</accession>
<name>A0AAV4ATU8_9GAST</name>
<evidence type="ECO:0000256" key="1">
    <source>
        <dbReference type="SAM" id="MobiDB-lite"/>
    </source>
</evidence>
<protein>
    <submittedName>
        <fullName evidence="2">Uncharacterized protein</fullName>
    </submittedName>
</protein>
<feature type="compositionally biased region" description="Basic residues" evidence="1">
    <location>
        <begin position="1"/>
        <end position="11"/>
    </location>
</feature>
<dbReference type="Proteomes" id="UP000735302">
    <property type="component" value="Unassembled WGS sequence"/>
</dbReference>
<feature type="compositionally biased region" description="Basic and acidic residues" evidence="1">
    <location>
        <begin position="60"/>
        <end position="70"/>
    </location>
</feature>
<organism evidence="2 3">
    <name type="scientific">Plakobranchus ocellatus</name>
    <dbReference type="NCBI Taxonomy" id="259542"/>
    <lineage>
        <taxon>Eukaryota</taxon>
        <taxon>Metazoa</taxon>
        <taxon>Spiralia</taxon>
        <taxon>Lophotrochozoa</taxon>
        <taxon>Mollusca</taxon>
        <taxon>Gastropoda</taxon>
        <taxon>Heterobranchia</taxon>
        <taxon>Euthyneura</taxon>
        <taxon>Panpulmonata</taxon>
        <taxon>Sacoglossa</taxon>
        <taxon>Placobranchoidea</taxon>
        <taxon>Plakobranchidae</taxon>
        <taxon>Plakobranchus</taxon>
    </lineage>
</organism>
<sequence length="82" mass="9719">MQVKRIRKRNRQDRTLADTITKKFKQPKRTDRQIEMQTELNLHLIVRICTDIFPKPGSFAHEKESMKESQRGIQGRSALAQR</sequence>
<evidence type="ECO:0000313" key="3">
    <source>
        <dbReference type="Proteomes" id="UP000735302"/>
    </source>
</evidence>
<dbReference type="AlphaFoldDB" id="A0AAV4ATU8"/>
<feature type="region of interest" description="Disordered" evidence="1">
    <location>
        <begin position="59"/>
        <end position="82"/>
    </location>
</feature>
<gene>
    <name evidence="2" type="ORF">PoB_003732800</name>
</gene>
<proteinExistence type="predicted"/>
<dbReference type="EMBL" id="BLXT01004211">
    <property type="protein sequence ID" value="GFO10823.1"/>
    <property type="molecule type" value="Genomic_DNA"/>
</dbReference>